<dbReference type="AlphaFoldDB" id="A0A7R9IT59"/>
<protein>
    <submittedName>
        <fullName evidence="2">Uncharacterized protein</fullName>
    </submittedName>
</protein>
<dbReference type="EMBL" id="OE010802">
    <property type="protein sequence ID" value="CAD7464094.1"/>
    <property type="molecule type" value="Genomic_DNA"/>
</dbReference>
<evidence type="ECO:0000256" key="1">
    <source>
        <dbReference type="SAM" id="MobiDB-lite"/>
    </source>
</evidence>
<reference evidence="2" key="1">
    <citation type="submission" date="2020-11" db="EMBL/GenBank/DDBJ databases">
        <authorList>
            <person name="Tran Van P."/>
        </authorList>
    </citation>
    <scope>NUCLEOTIDE SEQUENCE</scope>
</reference>
<gene>
    <name evidence="2" type="ORF">TTEB3V08_LOCUS11973</name>
</gene>
<sequence>MLGPSQKRRSKLLGFLNLPVISKRTHWFTCANIGTMSNQETLELMNTGQGPYKSHEPSCSNMEVVSPPL</sequence>
<name>A0A7R9IT59_9NEOP</name>
<feature type="region of interest" description="Disordered" evidence="1">
    <location>
        <begin position="48"/>
        <end position="69"/>
    </location>
</feature>
<evidence type="ECO:0000313" key="2">
    <source>
        <dbReference type="EMBL" id="CAD7464094.1"/>
    </source>
</evidence>
<organism evidence="2">
    <name type="scientific">Timema tahoe</name>
    <dbReference type="NCBI Taxonomy" id="61484"/>
    <lineage>
        <taxon>Eukaryota</taxon>
        <taxon>Metazoa</taxon>
        <taxon>Ecdysozoa</taxon>
        <taxon>Arthropoda</taxon>
        <taxon>Hexapoda</taxon>
        <taxon>Insecta</taxon>
        <taxon>Pterygota</taxon>
        <taxon>Neoptera</taxon>
        <taxon>Polyneoptera</taxon>
        <taxon>Phasmatodea</taxon>
        <taxon>Timematodea</taxon>
        <taxon>Timematoidea</taxon>
        <taxon>Timematidae</taxon>
        <taxon>Timema</taxon>
    </lineage>
</organism>
<accession>A0A7R9IT59</accession>
<proteinExistence type="predicted"/>